<dbReference type="Proteomes" id="UP000201640">
    <property type="component" value="Segment"/>
</dbReference>
<evidence type="ECO:0000313" key="1">
    <source>
        <dbReference type="EMBL" id="AGC01568.1"/>
    </source>
</evidence>
<organism evidence="1 2">
    <name type="scientific">Acanthamoeba polyphaga moumouvirus</name>
    <dbReference type="NCBI Taxonomy" id="1269028"/>
    <lineage>
        <taxon>Viruses</taxon>
        <taxon>Varidnaviria</taxon>
        <taxon>Bamfordvirae</taxon>
        <taxon>Nucleocytoviricota</taxon>
        <taxon>Megaviricetes</taxon>
        <taxon>Imitervirales</taxon>
        <taxon>Mimiviridae</taxon>
        <taxon>Megamimivirinae</taxon>
        <taxon>Moumouvirus</taxon>
    </lineage>
</organism>
<dbReference type="KEGG" id="vg:14445935"/>
<dbReference type="SMART" id="SM00671">
    <property type="entry name" value="SEL1"/>
    <property type="match status" value="3"/>
</dbReference>
<reference evidence="1 2" key="1">
    <citation type="journal article" date="2012" name="Genome Biol. Evol.">
        <title>Related Giant Viruses in Distant Locations and Different Habitats: Acanthamoeba polyphaga moumouvirus Represents a Third Lineage of the Mimiviridae That Is Close to the Megavirus Lineage.</title>
        <authorList>
            <person name="Yoosuf N."/>
            <person name="Yutin N."/>
            <person name="Colson P."/>
            <person name="Shabalina S.A."/>
            <person name="Pagnier I."/>
            <person name="Robert C."/>
            <person name="Azza S."/>
            <person name="Klose T."/>
            <person name="Wong J."/>
            <person name="Rossmann M.G."/>
            <person name="La Scola B."/>
            <person name="Raoult D."/>
            <person name="Koonin E.V."/>
        </authorList>
    </citation>
    <scope>NUCLEOTIDE SEQUENCE [LARGE SCALE GENOMIC DNA]</scope>
    <source>
        <strain evidence="1 2">M10A</strain>
    </source>
</reference>
<dbReference type="RefSeq" id="YP_007354004.1">
    <property type="nucleotide sequence ID" value="NC_020104.1"/>
</dbReference>
<gene>
    <name evidence="1" type="ORF">Moumou_00020</name>
</gene>
<dbReference type="InterPro" id="IPR011990">
    <property type="entry name" value="TPR-like_helical_dom_sf"/>
</dbReference>
<dbReference type="SUPFAM" id="SSF81901">
    <property type="entry name" value="HCP-like"/>
    <property type="match status" value="1"/>
</dbReference>
<sequence length="300" mass="35099">MDNPLIKHKLDTYDYEFIKNLVILANSDKSDKLVKDQVVDIFNHYGLFNLIKKYIDIYNWSDIILLAKNDQRYVYVLLCCCKRSSKELDVLKKIVPNVIIQAKKGNALAQNNLGYLYNSGIILGENLTKSRKYYKKAADQNLPQGLYNYGLINKYDNEKEFIAYMKTAQNVSPIACYQLGIYYVEKKNNQEKGIKYYTKAASNHYEGAQEILGDYYKKINIDQSIYWYTLGAKQYITTCAAHLVTIYTNIKPDPIKYSYWNSEYEKINKENNILKINKENTYINFQNEPVKFINNVEIVL</sequence>
<name>L7RC81_9VIRU</name>
<dbReference type="GeneID" id="14445935"/>
<dbReference type="PANTHER" id="PTHR11102:SF160">
    <property type="entry name" value="ERAD-ASSOCIATED E3 UBIQUITIN-PROTEIN LIGASE COMPONENT HRD3"/>
    <property type="match status" value="1"/>
</dbReference>
<evidence type="ECO:0008006" key="3">
    <source>
        <dbReference type="Google" id="ProtNLM"/>
    </source>
</evidence>
<dbReference type="InterPro" id="IPR006597">
    <property type="entry name" value="Sel1-like"/>
</dbReference>
<dbReference type="EMBL" id="JX962719">
    <property type="protein sequence ID" value="AGC01568.1"/>
    <property type="molecule type" value="Genomic_DNA"/>
</dbReference>
<accession>L7RC81</accession>
<protein>
    <recommendedName>
        <fullName evidence="3">TPR repeat protein</fullName>
    </recommendedName>
</protein>
<evidence type="ECO:0000313" key="2">
    <source>
        <dbReference type="Proteomes" id="UP000201640"/>
    </source>
</evidence>
<dbReference type="OrthoDB" id="36803at10239"/>
<dbReference type="Pfam" id="PF08238">
    <property type="entry name" value="Sel1"/>
    <property type="match status" value="3"/>
</dbReference>
<dbReference type="PANTHER" id="PTHR11102">
    <property type="entry name" value="SEL-1-LIKE PROTEIN"/>
    <property type="match status" value="1"/>
</dbReference>
<proteinExistence type="predicted"/>
<dbReference type="InterPro" id="IPR050767">
    <property type="entry name" value="Sel1_AlgK"/>
</dbReference>
<keyword evidence="2" id="KW-1185">Reference proteome</keyword>
<dbReference type="Gene3D" id="1.25.40.10">
    <property type="entry name" value="Tetratricopeptide repeat domain"/>
    <property type="match status" value="1"/>
</dbReference>